<name>A0A3L6E4T6_MAIZE</name>
<comment type="caution">
    <text evidence="1">The sequence shown here is derived from an EMBL/GenBank/DDBJ whole genome shotgun (WGS) entry which is preliminary data.</text>
</comment>
<evidence type="ECO:0000313" key="1">
    <source>
        <dbReference type="EMBL" id="PWZ14931.1"/>
    </source>
</evidence>
<organism evidence="1">
    <name type="scientific">Zea mays</name>
    <name type="common">Maize</name>
    <dbReference type="NCBI Taxonomy" id="4577"/>
    <lineage>
        <taxon>Eukaryota</taxon>
        <taxon>Viridiplantae</taxon>
        <taxon>Streptophyta</taxon>
        <taxon>Embryophyta</taxon>
        <taxon>Tracheophyta</taxon>
        <taxon>Spermatophyta</taxon>
        <taxon>Magnoliopsida</taxon>
        <taxon>Liliopsida</taxon>
        <taxon>Poales</taxon>
        <taxon>Poaceae</taxon>
        <taxon>PACMAD clade</taxon>
        <taxon>Panicoideae</taxon>
        <taxon>Andropogonodae</taxon>
        <taxon>Andropogoneae</taxon>
        <taxon>Tripsacinae</taxon>
        <taxon>Zea</taxon>
    </lineage>
</organism>
<dbReference type="AlphaFoldDB" id="A0A3L6E4T6"/>
<dbReference type="Proteomes" id="UP000251960">
    <property type="component" value="Chromosome 7"/>
</dbReference>
<gene>
    <name evidence="1" type="ORF">Zm00014a_010645</name>
</gene>
<dbReference type="EMBL" id="NCVQ01000008">
    <property type="protein sequence ID" value="PWZ14931.1"/>
    <property type="molecule type" value="Genomic_DNA"/>
</dbReference>
<sequence>MNQNYTCFCRVELGFHILSGSGGGAVQCHARRRSGQGTMSAVVCSKRSSSIFGDDLVPSPSSALSPSYHHHHHPAKRALCSPTRRSEVLLHHLFLDMDPQVRHVLAS</sequence>
<protein>
    <submittedName>
        <fullName evidence="1">Uncharacterized protein</fullName>
    </submittedName>
</protein>
<reference evidence="1" key="1">
    <citation type="journal article" date="2018" name="Nat. Genet.">
        <title>Extensive intraspecific gene order and gene structural variations between Mo17 and other maize genomes.</title>
        <authorList>
            <person name="Sun S."/>
            <person name="Zhou Y."/>
            <person name="Chen J."/>
            <person name="Shi J."/>
            <person name="Zhao H."/>
            <person name="Zhao H."/>
            <person name="Song W."/>
            <person name="Zhang M."/>
            <person name="Cui Y."/>
            <person name="Dong X."/>
            <person name="Liu H."/>
            <person name="Ma X."/>
            <person name="Jiao Y."/>
            <person name="Wang B."/>
            <person name="Wei X."/>
            <person name="Stein J.C."/>
            <person name="Glaubitz J.C."/>
            <person name="Lu F."/>
            <person name="Yu G."/>
            <person name="Liang C."/>
            <person name="Fengler K."/>
            <person name="Li B."/>
            <person name="Rafalski A."/>
            <person name="Schnable P.S."/>
            <person name="Ware D.H."/>
            <person name="Buckler E.S."/>
            <person name="Lai J."/>
        </authorList>
    </citation>
    <scope>NUCLEOTIDE SEQUENCE [LARGE SCALE GENOMIC DNA]</scope>
    <source>
        <tissue evidence="1">Seedling</tissue>
    </source>
</reference>
<proteinExistence type="predicted"/>
<accession>A0A3L6E4T6</accession>